<dbReference type="PANTHER" id="PTHR43384:SF6">
    <property type="entry name" value="SEPTUM SITE-DETERMINING PROTEIN MIND HOMOLOG, CHLOROPLASTIC"/>
    <property type="match status" value="1"/>
</dbReference>
<protein>
    <submittedName>
        <fullName evidence="5">P-loop NTPase</fullName>
    </submittedName>
</protein>
<name>A0ABN3UX56_9MICO</name>
<feature type="region of interest" description="Disordered" evidence="3">
    <location>
        <begin position="127"/>
        <end position="152"/>
    </location>
</feature>
<dbReference type="Gene3D" id="3.40.50.300">
    <property type="entry name" value="P-loop containing nucleotide triphosphate hydrolases"/>
    <property type="match status" value="1"/>
</dbReference>
<dbReference type="Pfam" id="PF01656">
    <property type="entry name" value="CbiA"/>
    <property type="match status" value="1"/>
</dbReference>
<dbReference type="Proteomes" id="UP001501326">
    <property type="component" value="Unassembled WGS sequence"/>
</dbReference>
<dbReference type="InterPro" id="IPR050625">
    <property type="entry name" value="ParA/MinD_ATPase"/>
</dbReference>
<keyword evidence="2" id="KW-0067">ATP-binding</keyword>
<accession>A0ABN3UX56</accession>
<evidence type="ECO:0000259" key="4">
    <source>
        <dbReference type="Pfam" id="PF01656"/>
    </source>
</evidence>
<evidence type="ECO:0000256" key="1">
    <source>
        <dbReference type="ARBA" id="ARBA00022741"/>
    </source>
</evidence>
<reference evidence="5 6" key="1">
    <citation type="journal article" date="2019" name="Int. J. Syst. Evol. Microbiol.">
        <title>The Global Catalogue of Microorganisms (GCM) 10K type strain sequencing project: providing services to taxonomists for standard genome sequencing and annotation.</title>
        <authorList>
            <consortium name="The Broad Institute Genomics Platform"/>
            <consortium name="The Broad Institute Genome Sequencing Center for Infectious Disease"/>
            <person name="Wu L."/>
            <person name="Ma J."/>
        </authorList>
    </citation>
    <scope>NUCLEOTIDE SEQUENCE [LARGE SCALE GENOMIC DNA]</scope>
    <source>
        <strain evidence="5 6">JCM 16378</strain>
    </source>
</reference>
<dbReference type="InterPro" id="IPR027417">
    <property type="entry name" value="P-loop_NTPase"/>
</dbReference>
<evidence type="ECO:0000256" key="2">
    <source>
        <dbReference type="ARBA" id="ARBA00022840"/>
    </source>
</evidence>
<dbReference type="InterPro" id="IPR002586">
    <property type="entry name" value="CobQ/CobB/MinD/ParA_Nub-bd_dom"/>
</dbReference>
<evidence type="ECO:0000313" key="5">
    <source>
        <dbReference type="EMBL" id="GAA2739272.1"/>
    </source>
</evidence>
<evidence type="ECO:0000313" key="6">
    <source>
        <dbReference type="Proteomes" id="UP001501326"/>
    </source>
</evidence>
<dbReference type="PANTHER" id="PTHR43384">
    <property type="entry name" value="SEPTUM SITE-DETERMINING PROTEIN MIND HOMOLOG, CHLOROPLASTIC-RELATED"/>
    <property type="match status" value="1"/>
</dbReference>
<comment type="caution">
    <text evidence="5">The sequence shown here is derived from an EMBL/GenBank/DDBJ whole genome shotgun (WGS) entry which is preliminary data.</text>
</comment>
<sequence>MSRAVVTALTGAGESEVVATLAATAEYAVARRCADLPDLLAAAAAGLGEVALVSPDLRSLDRSALHELTTHGLVVAGVTEPGDEVGERRLRQLGLTVVVRTDVAGHDLADLLDDLLLRADSPDGSDGAVGGLLAPDPLEDPDGADTSATSPGRVLAVWGPTGGPGRSTVALNLAAELAVHAPTVLLDCDTYGSSVAQALGLLDEAPGMAAACRAADQGSLDLHALARLAPEVSPHLRVLTGVPRADRWTELRAASVEHVITLARQLATFVVVDCGFCIEDDEELSYDTLAPRRNAPTLVALECADELVVVGAGDPIGLQRLVRAVQDLAAVPSPTPRVVVNKVRASAVGTRPERRIAEALGRFAGMDELAFLPHDQTTVDGAMFAGKSLAEFAPASELRRAVVALTEPYVAVPPQHRRRRRR</sequence>
<dbReference type="EMBL" id="BAAARN010000005">
    <property type="protein sequence ID" value="GAA2739272.1"/>
    <property type="molecule type" value="Genomic_DNA"/>
</dbReference>
<feature type="domain" description="CobQ/CobB/MinD/ParA nucleotide binding" evidence="4">
    <location>
        <begin position="156"/>
        <end position="376"/>
    </location>
</feature>
<keyword evidence="6" id="KW-1185">Reference proteome</keyword>
<organism evidence="5 6">
    <name type="scientific">Pedococcus aerophilus</name>
    <dbReference type="NCBI Taxonomy" id="436356"/>
    <lineage>
        <taxon>Bacteria</taxon>
        <taxon>Bacillati</taxon>
        <taxon>Actinomycetota</taxon>
        <taxon>Actinomycetes</taxon>
        <taxon>Micrococcales</taxon>
        <taxon>Intrasporangiaceae</taxon>
        <taxon>Pedococcus</taxon>
    </lineage>
</organism>
<dbReference type="SUPFAM" id="SSF52540">
    <property type="entry name" value="P-loop containing nucleoside triphosphate hydrolases"/>
    <property type="match status" value="1"/>
</dbReference>
<keyword evidence="1" id="KW-0547">Nucleotide-binding</keyword>
<evidence type="ECO:0000256" key="3">
    <source>
        <dbReference type="SAM" id="MobiDB-lite"/>
    </source>
</evidence>
<dbReference type="RefSeq" id="WP_344195771.1">
    <property type="nucleotide sequence ID" value="NZ_BAAARN010000005.1"/>
</dbReference>
<proteinExistence type="predicted"/>
<gene>
    <name evidence="5" type="ORF">GCM10009867_34650</name>
</gene>